<gene>
    <name evidence="3" type="primary">LOC117568466</name>
</gene>
<dbReference type="RefSeq" id="XP_034105037.1">
    <property type="nucleotide sequence ID" value="XM_034249146.2"/>
</dbReference>
<evidence type="ECO:0000313" key="3">
    <source>
        <dbReference type="RefSeq" id="XP_034105037.1"/>
    </source>
</evidence>
<name>A0A6P8YAD6_DROAB</name>
<feature type="transmembrane region" description="Helical" evidence="1">
    <location>
        <begin position="235"/>
        <end position="256"/>
    </location>
</feature>
<reference evidence="3" key="1">
    <citation type="submission" date="2025-08" db="UniProtKB">
        <authorList>
            <consortium name="RefSeq"/>
        </authorList>
    </citation>
    <scope>IDENTIFICATION</scope>
    <source>
        <strain evidence="3">15112-1751.03</strain>
        <tissue evidence="3">Whole Adult</tissue>
    </source>
</reference>
<accession>A0A6P8YAD6</accession>
<evidence type="ECO:0000256" key="1">
    <source>
        <dbReference type="SAM" id="Phobius"/>
    </source>
</evidence>
<sequence>MHRQMQTRNFQDESDELYVNKLFLAKSSSDTCLRSVKFSADGQMTTVKSDNFNDHHLQANLELPELKERCAFASNKELYELSKQLADNEIEPPAEGPQHEALNECVNIEYKSEIIWHECTFNNNDGKVENTYYTAEGSNVVVDLPTKNQPNEQQMAKELPIEIVTKKLKEIQSAETIEVDLEQSAAIAAHEHMLMLKDIAEFQAQVDMRKAFEQINPFKKLLRLIKLTGKIIDNYYIFTLLLPLGLAIYLVYILYFDVNIYINVERRYLKKMRSSGILLKWFYYVMHLLNVNIF</sequence>
<feature type="transmembrane region" description="Helical" evidence="1">
    <location>
        <begin position="277"/>
        <end position="293"/>
    </location>
</feature>
<keyword evidence="1" id="KW-1133">Transmembrane helix</keyword>
<keyword evidence="2" id="KW-1185">Reference proteome</keyword>
<protein>
    <submittedName>
        <fullName evidence="3">Uncharacterized protein LOC117568466 isoform X1</fullName>
    </submittedName>
</protein>
<dbReference type="AlphaFoldDB" id="A0A6P8YAD6"/>
<keyword evidence="1" id="KW-0812">Transmembrane</keyword>
<evidence type="ECO:0000313" key="2">
    <source>
        <dbReference type="Proteomes" id="UP000515160"/>
    </source>
</evidence>
<dbReference type="Proteomes" id="UP000515160">
    <property type="component" value="Chromosome 3"/>
</dbReference>
<dbReference type="GeneID" id="117568466"/>
<keyword evidence="1" id="KW-0472">Membrane</keyword>
<proteinExistence type="predicted"/>
<organism evidence="2 3">
    <name type="scientific">Drosophila albomicans</name>
    <name type="common">Fruit fly</name>
    <dbReference type="NCBI Taxonomy" id="7291"/>
    <lineage>
        <taxon>Eukaryota</taxon>
        <taxon>Metazoa</taxon>
        <taxon>Ecdysozoa</taxon>
        <taxon>Arthropoda</taxon>
        <taxon>Hexapoda</taxon>
        <taxon>Insecta</taxon>
        <taxon>Pterygota</taxon>
        <taxon>Neoptera</taxon>
        <taxon>Endopterygota</taxon>
        <taxon>Diptera</taxon>
        <taxon>Brachycera</taxon>
        <taxon>Muscomorpha</taxon>
        <taxon>Ephydroidea</taxon>
        <taxon>Drosophilidae</taxon>
        <taxon>Drosophila</taxon>
    </lineage>
</organism>
<dbReference type="OrthoDB" id="7860854at2759"/>